<dbReference type="RefSeq" id="WP_198881749.1">
    <property type="nucleotide sequence ID" value="NZ_JAEKJA010000006.1"/>
</dbReference>
<proteinExistence type="predicted"/>
<evidence type="ECO:0000313" key="2">
    <source>
        <dbReference type="Proteomes" id="UP000609531"/>
    </source>
</evidence>
<protein>
    <submittedName>
        <fullName evidence="1">Uncharacterized protein</fullName>
    </submittedName>
</protein>
<dbReference type="Proteomes" id="UP000609531">
    <property type="component" value="Unassembled WGS sequence"/>
</dbReference>
<accession>A0A934MHA6</accession>
<dbReference type="AlphaFoldDB" id="A0A934MHA6"/>
<dbReference type="EMBL" id="JAEKJA010000006">
    <property type="protein sequence ID" value="MBJ3775856.1"/>
    <property type="molecule type" value="Genomic_DNA"/>
</dbReference>
<organism evidence="1 2">
    <name type="scientific">Acuticoccus mangrovi</name>
    <dbReference type="NCBI Taxonomy" id="2796142"/>
    <lineage>
        <taxon>Bacteria</taxon>
        <taxon>Pseudomonadati</taxon>
        <taxon>Pseudomonadota</taxon>
        <taxon>Alphaproteobacteria</taxon>
        <taxon>Hyphomicrobiales</taxon>
        <taxon>Amorphaceae</taxon>
        <taxon>Acuticoccus</taxon>
    </lineage>
</organism>
<comment type="caution">
    <text evidence="1">The sequence shown here is derived from an EMBL/GenBank/DDBJ whole genome shotgun (WGS) entry which is preliminary data.</text>
</comment>
<gene>
    <name evidence="1" type="ORF">JCR33_09175</name>
</gene>
<evidence type="ECO:0000313" key="1">
    <source>
        <dbReference type="EMBL" id="MBJ3775856.1"/>
    </source>
</evidence>
<keyword evidence="2" id="KW-1185">Reference proteome</keyword>
<sequence length="57" mass="6133">MDDIDRRFLATLNDLQSRGMVEEATVILEVVGELAEIISSAGDSIPSTSEIVAQVAR</sequence>
<name>A0A934MHA6_9HYPH</name>
<reference evidence="1" key="1">
    <citation type="submission" date="2020-12" db="EMBL/GenBank/DDBJ databases">
        <title>Bacterial taxonomy.</title>
        <authorList>
            <person name="Pan X."/>
        </authorList>
    </citation>
    <scope>NUCLEOTIDE SEQUENCE</scope>
    <source>
        <strain evidence="1">B2012</strain>
    </source>
</reference>